<dbReference type="AlphaFoldDB" id="A0A5B7HA37"/>
<keyword evidence="2" id="KW-1185">Reference proteome</keyword>
<name>A0A5B7HA37_PORTR</name>
<dbReference type="EMBL" id="VSRR010025688">
    <property type="protein sequence ID" value="MPC67043.1"/>
    <property type="molecule type" value="Genomic_DNA"/>
</dbReference>
<evidence type="ECO:0000313" key="2">
    <source>
        <dbReference type="Proteomes" id="UP000324222"/>
    </source>
</evidence>
<protein>
    <submittedName>
        <fullName evidence="1">Uncharacterized protein</fullName>
    </submittedName>
</protein>
<proteinExistence type="predicted"/>
<evidence type="ECO:0000313" key="1">
    <source>
        <dbReference type="EMBL" id="MPC67043.1"/>
    </source>
</evidence>
<reference evidence="1 2" key="1">
    <citation type="submission" date="2019-05" db="EMBL/GenBank/DDBJ databases">
        <title>Another draft genome of Portunus trituberculatus and its Hox gene families provides insights of decapod evolution.</title>
        <authorList>
            <person name="Jeong J.-H."/>
            <person name="Song I."/>
            <person name="Kim S."/>
            <person name="Choi T."/>
            <person name="Kim D."/>
            <person name="Ryu S."/>
            <person name="Kim W."/>
        </authorList>
    </citation>
    <scope>NUCLEOTIDE SEQUENCE [LARGE SCALE GENOMIC DNA]</scope>
    <source>
        <tissue evidence="1">Muscle</tissue>
    </source>
</reference>
<dbReference type="Proteomes" id="UP000324222">
    <property type="component" value="Unassembled WGS sequence"/>
</dbReference>
<comment type="caution">
    <text evidence="1">The sequence shown here is derived from an EMBL/GenBank/DDBJ whole genome shotgun (WGS) entry which is preliminary data.</text>
</comment>
<sequence>MRETGGGYWREQRGGTGGVREVCGVFPCLAHRLPFQARILIFFLITTSKGHAEELLGFSVQATSEL</sequence>
<accession>A0A5B7HA37</accession>
<organism evidence="1 2">
    <name type="scientific">Portunus trituberculatus</name>
    <name type="common">Swimming crab</name>
    <name type="synonym">Neptunus trituberculatus</name>
    <dbReference type="NCBI Taxonomy" id="210409"/>
    <lineage>
        <taxon>Eukaryota</taxon>
        <taxon>Metazoa</taxon>
        <taxon>Ecdysozoa</taxon>
        <taxon>Arthropoda</taxon>
        <taxon>Crustacea</taxon>
        <taxon>Multicrustacea</taxon>
        <taxon>Malacostraca</taxon>
        <taxon>Eumalacostraca</taxon>
        <taxon>Eucarida</taxon>
        <taxon>Decapoda</taxon>
        <taxon>Pleocyemata</taxon>
        <taxon>Brachyura</taxon>
        <taxon>Eubrachyura</taxon>
        <taxon>Portunoidea</taxon>
        <taxon>Portunidae</taxon>
        <taxon>Portuninae</taxon>
        <taxon>Portunus</taxon>
    </lineage>
</organism>
<gene>
    <name evidence="1" type="ORF">E2C01_061203</name>
</gene>